<comment type="pathway">
    <text evidence="1">Purine metabolism; 7-cyano-7-deazaguanine biosynthesis.</text>
</comment>
<dbReference type="SUPFAM" id="SSF55620">
    <property type="entry name" value="Tetrahydrobiopterin biosynthesis enzymes-like"/>
    <property type="match status" value="2"/>
</dbReference>
<name>A0A1Y6B328_9BACT</name>
<dbReference type="RefSeq" id="WP_132314873.1">
    <property type="nucleotide sequence ID" value="NZ_FWZT01000001.1"/>
</dbReference>
<dbReference type="EMBL" id="FWZT01000001">
    <property type="protein sequence ID" value="SME87723.1"/>
    <property type="molecule type" value="Genomic_DNA"/>
</dbReference>
<organism evidence="7 8">
    <name type="scientific">Pseudobacteriovorax antillogorgiicola</name>
    <dbReference type="NCBI Taxonomy" id="1513793"/>
    <lineage>
        <taxon>Bacteria</taxon>
        <taxon>Pseudomonadati</taxon>
        <taxon>Bdellovibrionota</taxon>
        <taxon>Oligoflexia</taxon>
        <taxon>Oligoflexales</taxon>
        <taxon>Pseudobacteriovoracaceae</taxon>
        <taxon>Pseudobacteriovorax</taxon>
    </lineage>
</organism>
<comment type="catalytic activity">
    <reaction evidence="6">
        <text>7,8-dihydroneopterin 3'-triphosphate + H2O = 6-carboxy-5,6,7,8-tetrahydropterin + triphosphate + acetaldehyde + 2 H(+)</text>
        <dbReference type="Rhea" id="RHEA:27966"/>
        <dbReference type="ChEBI" id="CHEBI:15343"/>
        <dbReference type="ChEBI" id="CHEBI:15377"/>
        <dbReference type="ChEBI" id="CHEBI:15378"/>
        <dbReference type="ChEBI" id="CHEBI:18036"/>
        <dbReference type="ChEBI" id="CHEBI:58462"/>
        <dbReference type="ChEBI" id="CHEBI:61032"/>
        <dbReference type="EC" id="4.1.2.50"/>
    </reaction>
</comment>
<evidence type="ECO:0000256" key="3">
    <source>
        <dbReference type="ARBA" id="ARBA00012982"/>
    </source>
</evidence>
<evidence type="ECO:0000313" key="7">
    <source>
        <dbReference type="EMBL" id="SME87723.1"/>
    </source>
</evidence>
<dbReference type="InterPro" id="IPR007115">
    <property type="entry name" value="6-PTP_synth/QueD"/>
</dbReference>
<evidence type="ECO:0000256" key="6">
    <source>
        <dbReference type="ARBA" id="ARBA00048807"/>
    </source>
</evidence>
<dbReference type="Gene3D" id="3.30.479.10">
    <property type="entry name" value="6-pyruvoyl tetrahydropterin synthase/QueD"/>
    <property type="match status" value="2"/>
</dbReference>
<evidence type="ECO:0000256" key="1">
    <source>
        <dbReference type="ARBA" id="ARBA00005061"/>
    </source>
</evidence>
<sequence length="311" mass="35095">MDNTFSQTVNREPVGTLFIKDVDRIDCATFDPSVGVTGKSWYVDVEVGGALDDNGFVYDFSLLKKLVKKILKETVDHALLIPIKSSSVEFESAGDNERWTLSAKTKLIGNNSTWTYECPKGSVYPVRSLKITRNIIEQECTKLVRHRLPNTIQKVAVKLRKEEGDAHSTFFRYTHGITGHEGLCQRLFHGHRSRVEVFVADERRTDLERYVAHDLFGSIVHIASVDQVTSGVYEPGMRMNRDESVSLAYTGSLGTYKAEIPLSRTFFVKSFTSIESITTEVAMHLKERFHIQAPVRVHCYEGIDKGAITEV</sequence>
<dbReference type="AlphaFoldDB" id="A0A1Y6B328"/>
<dbReference type="UniPathway" id="UPA00391"/>
<reference evidence="8" key="1">
    <citation type="submission" date="2017-04" db="EMBL/GenBank/DDBJ databases">
        <authorList>
            <person name="Varghese N."/>
            <person name="Submissions S."/>
        </authorList>
    </citation>
    <scope>NUCLEOTIDE SEQUENCE [LARGE SCALE GENOMIC DNA]</scope>
    <source>
        <strain evidence="8">RKEM611</strain>
    </source>
</reference>
<protein>
    <recommendedName>
        <fullName evidence="4">6-carboxy-5,6,7,8-tetrahydropterin synthase</fullName>
        <ecNumber evidence="3">4.1.2.50</ecNumber>
    </recommendedName>
    <alternativeName>
        <fullName evidence="5">Queuosine biosynthesis protein QueD</fullName>
    </alternativeName>
</protein>
<dbReference type="Pfam" id="PF01242">
    <property type="entry name" value="PTPS"/>
    <property type="match status" value="1"/>
</dbReference>
<comment type="similarity">
    <text evidence="2">Belongs to the PTPS family. QueD subfamily.</text>
</comment>
<dbReference type="Proteomes" id="UP000192907">
    <property type="component" value="Unassembled WGS sequence"/>
</dbReference>
<gene>
    <name evidence="7" type="ORF">SAMN06296036_1017</name>
</gene>
<dbReference type="STRING" id="1513793.SAMN06296036_1017"/>
<evidence type="ECO:0000313" key="8">
    <source>
        <dbReference type="Proteomes" id="UP000192907"/>
    </source>
</evidence>
<accession>A0A1Y6B328</accession>
<dbReference type="OrthoDB" id="5820615at2"/>
<evidence type="ECO:0000256" key="2">
    <source>
        <dbReference type="ARBA" id="ARBA00008900"/>
    </source>
</evidence>
<evidence type="ECO:0000256" key="4">
    <source>
        <dbReference type="ARBA" id="ARBA00018141"/>
    </source>
</evidence>
<dbReference type="InterPro" id="IPR038418">
    <property type="entry name" value="6-PTP_synth/QueD_sf"/>
</dbReference>
<proteinExistence type="inferred from homology"/>
<keyword evidence="8" id="KW-1185">Reference proteome</keyword>
<evidence type="ECO:0000256" key="5">
    <source>
        <dbReference type="ARBA" id="ARBA00031449"/>
    </source>
</evidence>
<dbReference type="GO" id="GO:0070497">
    <property type="term" value="F:6-carboxytetrahydropterin synthase activity"/>
    <property type="evidence" value="ECO:0007669"/>
    <property type="project" value="UniProtKB-EC"/>
</dbReference>
<dbReference type="EC" id="4.1.2.50" evidence="3"/>